<sequence>MAEVRGDDDVQSSGDTVDAISLSVKRMFRSNEDPKSKTAVEADSAPSSTKAAVSDPYRYRMDYPELGVCLIINNKNFHKDTQMNTREGTDVDAHAALKVFTELGYKPRFFNDLTVHQMHEQLRTGVPWFRPRWWSPHRGRQRRCANNREDSCGGRFPLCLFHCSRLLLLEEHVVRLLVHAVAVRDVAALQKRAGTDADHDPSQPKGGDAV</sequence>
<evidence type="ECO:0000313" key="2">
    <source>
        <dbReference type="Proteomes" id="UP000793456"/>
    </source>
</evidence>
<reference evidence="1" key="1">
    <citation type="submission" date="2018-11" db="EMBL/GenBank/DDBJ databases">
        <title>The sequence and de novo assembly of Larimichthys crocea genome using PacBio and Hi-C technologies.</title>
        <authorList>
            <person name="Xu P."/>
            <person name="Chen B."/>
            <person name="Zhou Z."/>
            <person name="Ke Q."/>
            <person name="Wu Y."/>
            <person name="Bai H."/>
            <person name="Pu F."/>
        </authorList>
    </citation>
    <scope>NUCLEOTIDE SEQUENCE</scope>
    <source>
        <tissue evidence="1">Muscle</tissue>
    </source>
</reference>
<organism evidence="1 2">
    <name type="scientific">Larimichthys crocea</name>
    <name type="common">Large yellow croaker</name>
    <name type="synonym">Pseudosciaena crocea</name>
    <dbReference type="NCBI Taxonomy" id="215358"/>
    <lineage>
        <taxon>Eukaryota</taxon>
        <taxon>Metazoa</taxon>
        <taxon>Chordata</taxon>
        <taxon>Craniata</taxon>
        <taxon>Vertebrata</taxon>
        <taxon>Euteleostomi</taxon>
        <taxon>Actinopterygii</taxon>
        <taxon>Neopterygii</taxon>
        <taxon>Teleostei</taxon>
        <taxon>Neoteleostei</taxon>
        <taxon>Acanthomorphata</taxon>
        <taxon>Eupercaria</taxon>
        <taxon>Sciaenidae</taxon>
        <taxon>Larimichthys</taxon>
    </lineage>
</organism>
<protein>
    <submittedName>
        <fullName evidence="1">Uncharacterized protein</fullName>
    </submittedName>
</protein>
<gene>
    <name evidence="1" type="ORF">E3U43_001289</name>
</gene>
<keyword evidence="2" id="KW-1185">Reference proteome</keyword>
<accession>A0ACD3RCT1</accession>
<dbReference type="EMBL" id="CM011680">
    <property type="protein sequence ID" value="TMS17220.1"/>
    <property type="molecule type" value="Genomic_DNA"/>
</dbReference>
<comment type="caution">
    <text evidence="1">The sequence shown here is derived from an EMBL/GenBank/DDBJ whole genome shotgun (WGS) entry which is preliminary data.</text>
</comment>
<dbReference type="Proteomes" id="UP000793456">
    <property type="component" value="Chromosome VII"/>
</dbReference>
<name>A0ACD3RCT1_LARCR</name>
<proteinExistence type="predicted"/>
<evidence type="ECO:0000313" key="1">
    <source>
        <dbReference type="EMBL" id="TMS17220.1"/>
    </source>
</evidence>